<dbReference type="InterPro" id="IPR041698">
    <property type="entry name" value="Methyltransf_25"/>
</dbReference>
<evidence type="ECO:0000256" key="2">
    <source>
        <dbReference type="ARBA" id="ARBA00022679"/>
    </source>
</evidence>
<dbReference type="GO" id="GO:0005634">
    <property type="term" value="C:nucleus"/>
    <property type="evidence" value="ECO:0000318"/>
    <property type="project" value="GO_Central"/>
</dbReference>
<gene>
    <name evidence="6" type="ORF">AMTR_s00012p00256080</name>
</gene>
<keyword evidence="7" id="KW-1185">Reference proteome</keyword>
<dbReference type="PANTHER" id="PTHR11006:SF89">
    <property type="entry name" value="PROTEIN ARGININE N-METHYLTRANSFERASE 3-RELATED"/>
    <property type="match status" value="1"/>
</dbReference>
<evidence type="ECO:0000256" key="3">
    <source>
        <dbReference type="ARBA" id="ARBA00022691"/>
    </source>
</evidence>
<protein>
    <recommendedName>
        <fullName evidence="8">Methyltransferase domain-containing protein</fullName>
    </recommendedName>
</protein>
<dbReference type="HOGENOM" id="CLU_017375_1_2_1"/>
<dbReference type="eggNOG" id="KOG1499">
    <property type="taxonomic scope" value="Eukaryota"/>
</dbReference>
<reference evidence="7" key="1">
    <citation type="journal article" date="2013" name="Science">
        <title>The Amborella genome and the evolution of flowering plants.</title>
        <authorList>
            <consortium name="Amborella Genome Project"/>
        </authorList>
    </citation>
    <scope>NUCLEOTIDE SEQUENCE [LARGE SCALE GENOMIC DNA]</scope>
</reference>
<dbReference type="Pfam" id="PF13649">
    <property type="entry name" value="Methyltransf_25"/>
    <property type="match status" value="1"/>
</dbReference>
<accession>W1PK17</accession>
<evidence type="ECO:0000259" key="5">
    <source>
        <dbReference type="Pfam" id="PF22528"/>
    </source>
</evidence>
<keyword evidence="1" id="KW-0489">Methyltransferase</keyword>
<evidence type="ECO:0000313" key="6">
    <source>
        <dbReference type="EMBL" id="ERN08006.1"/>
    </source>
</evidence>
<dbReference type="PANTHER" id="PTHR11006">
    <property type="entry name" value="PROTEIN ARGININE N-METHYLTRANSFERASE"/>
    <property type="match status" value="1"/>
</dbReference>
<dbReference type="GO" id="GO:0006355">
    <property type="term" value="P:regulation of DNA-templated transcription"/>
    <property type="evidence" value="ECO:0000318"/>
    <property type="project" value="GO_Central"/>
</dbReference>
<keyword evidence="3" id="KW-0949">S-adenosyl-L-methionine</keyword>
<dbReference type="Gramene" id="ERN08006">
    <property type="protein sequence ID" value="ERN08006"/>
    <property type="gene ID" value="AMTR_s00012p00256080"/>
</dbReference>
<dbReference type="InterPro" id="IPR055135">
    <property type="entry name" value="PRMT_dom"/>
</dbReference>
<feature type="domain" description="Protein arginine N-methyltransferase" evidence="5">
    <location>
        <begin position="229"/>
        <end position="374"/>
    </location>
</feature>
<evidence type="ECO:0000259" key="4">
    <source>
        <dbReference type="Pfam" id="PF13649"/>
    </source>
</evidence>
<proteinExistence type="predicted"/>
<dbReference type="GO" id="GO:0032259">
    <property type="term" value="P:methylation"/>
    <property type="evidence" value="ECO:0007669"/>
    <property type="project" value="UniProtKB-KW"/>
</dbReference>
<dbReference type="Gene3D" id="3.40.50.150">
    <property type="entry name" value="Vaccinia Virus protein VP39"/>
    <property type="match status" value="1"/>
</dbReference>
<dbReference type="GO" id="GO:0016274">
    <property type="term" value="F:protein-arginine N-methyltransferase activity"/>
    <property type="evidence" value="ECO:0000318"/>
    <property type="project" value="GO_Central"/>
</dbReference>
<dbReference type="Pfam" id="PF22528">
    <property type="entry name" value="PRMT_C"/>
    <property type="match status" value="1"/>
</dbReference>
<name>W1PK17_AMBTC</name>
<keyword evidence="2" id="KW-0808">Transferase</keyword>
<sequence length="386" mass="42168">MVEVVNVDEGLMKNVIDEEDILDINATENGVQNENVKGMDVGQSSQVPSKKSKDKSLKVSSANVMAREIQNVNEGYFGSYSSFSIHKEMISYKHPPHHQLELYVRSGYLMQPSFWCCLLFIEKHGLESMNGCIQEAILGNPTLMNQATVMDVGCGTGILSLFAAQAGASRLFAIEASEKMASVAKQIAKDNGLLKQNGEPAGAIDVMHGMLSSYARDLWLKPGGAILPDTATIFVAGFGSGGTSFPLWEDLHGFDKSCIGKEVTEDAAQLPIVDIVDSQTLVTDPCVLRIFDLVTMRREDMDFTANFELTPKSQNSPSSSPNTAIWCYGVVLWFDTGFTSRSCKETPTILSTSPFGPKTHWSQTLLTFKEPIALLLENSLQNSETA</sequence>
<organism evidence="6 7">
    <name type="scientific">Amborella trichopoda</name>
    <dbReference type="NCBI Taxonomy" id="13333"/>
    <lineage>
        <taxon>Eukaryota</taxon>
        <taxon>Viridiplantae</taxon>
        <taxon>Streptophyta</taxon>
        <taxon>Embryophyta</taxon>
        <taxon>Tracheophyta</taxon>
        <taxon>Spermatophyta</taxon>
        <taxon>Magnoliopsida</taxon>
        <taxon>Amborellales</taxon>
        <taxon>Amborellaceae</taxon>
        <taxon>Amborella</taxon>
    </lineage>
</organism>
<feature type="domain" description="Methyltransferase" evidence="4">
    <location>
        <begin position="149"/>
        <end position="193"/>
    </location>
</feature>
<dbReference type="AlphaFoldDB" id="W1PK17"/>
<evidence type="ECO:0000313" key="7">
    <source>
        <dbReference type="Proteomes" id="UP000017836"/>
    </source>
</evidence>
<dbReference type="InterPro" id="IPR029063">
    <property type="entry name" value="SAM-dependent_MTases_sf"/>
</dbReference>
<dbReference type="InterPro" id="IPR025799">
    <property type="entry name" value="Arg_MeTrfase"/>
</dbReference>
<dbReference type="Gene3D" id="2.70.160.11">
    <property type="entry name" value="Hnrnp arginine n-methyltransferase1"/>
    <property type="match status" value="1"/>
</dbReference>
<evidence type="ECO:0000256" key="1">
    <source>
        <dbReference type="ARBA" id="ARBA00022603"/>
    </source>
</evidence>
<dbReference type="STRING" id="13333.W1PK17"/>
<dbReference type="Proteomes" id="UP000017836">
    <property type="component" value="Unassembled WGS sequence"/>
</dbReference>
<dbReference type="SUPFAM" id="SSF53335">
    <property type="entry name" value="S-adenosyl-L-methionine-dependent methyltransferases"/>
    <property type="match status" value="1"/>
</dbReference>
<evidence type="ECO:0008006" key="8">
    <source>
        <dbReference type="Google" id="ProtNLM"/>
    </source>
</evidence>
<dbReference type="GO" id="GO:0042054">
    <property type="term" value="F:histone methyltransferase activity"/>
    <property type="evidence" value="ECO:0000318"/>
    <property type="project" value="GO_Central"/>
</dbReference>
<dbReference type="CDD" id="cd02440">
    <property type="entry name" value="AdoMet_MTases"/>
    <property type="match status" value="1"/>
</dbReference>
<dbReference type="EMBL" id="KI393609">
    <property type="protein sequence ID" value="ERN08006.1"/>
    <property type="molecule type" value="Genomic_DNA"/>
</dbReference>
<dbReference type="GO" id="GO:0006338">
    <property type="term" value="P:chromatin remodeling"/>
    <property type="evidence" value="ECO:0000318"/>
    <property type="project" value="GO_Central"/>
</dbReference>